<sequence>MEKRVRRGIAAAIALVSATAAVVVGVAGNSSAASAGLQAYGITANGRQLLAFTTDDPTVNSWVRNVTGLSVDTALIGIDFRVQDGLLYGVGNYGGVYTISIPGAVLKKVSQLSVALHGTMFGVDFNPAANRLRVISDTGQNLRHNINDGSTAGTTVVDKGLTTPPSTAAATGVTAAAYTNNDLNSDTATTLFDLNTVSDQVVIQSPANDGLLAPTGRLGPDAGPNAGFDIYSDLVNGKTVSLTGFAVLMLTDGSATFATVDLLTGAASIVGEFPLPVADVAVELDVS</sequence>
<evidence type="ECO:0000313" key="2">
    <source>
        <dbReference type="EMBL" id="MFC6016101.1"/>
    </source>
</evidence>
<evidence type="ECO:0000259" key="1">
    <source>
        <dbReference type="Pfam" id="PF14339"/>
    </source>
</evidence>
<dbReference type="Pfam" id="PF14339">
    <property type="entry name" value="DUF4394"/>
    <property type="match status" value="1"/>
</dbReference>
<name>A0ABW1K2W7_9ACTN</name>
<organism evidence="2 3">
    <name type="scientific">Plantactinospora solaniradicis</name>
    <dbReference type="NCBI Taxonomy" id="1723736"/>
    <lineage>
        <taxon>Bacteria</taxon>
        <taxon>Bacillati</taxon>
        <taxon>Actinomycetota</taxon>
        <taxon>Actinomycetes</taxon>
        <taxon>Micromonosporales</taxon>
        <taxon>Micromonosporaceae</taxon>
        <taxon>Plantactinospora</taxon>
    </lineage>
</organism>
<protein>
    <submittedName>
        <fullName evidence="2">DUF4394 domain-containing protein</fullName>
    </submittedName>
</protein>
<dbReference type="Proteomes" id="UP001596203">
    <property type="component" value="Unassembled WGS sequence"/>
</dbReference>
<proteinExistence type="predicted"/>
<accession>A0ABW1K2W7</accession>
<dbReference type="InterPro" id="IPR025507">
    <property type="entry name" value="DUF4394"/>
</dbReference>
<gene>
    <name evidence="2" type="ORF">ACFP2T_07830</name>
</gene>
<dbReference type="EMBL" id="JBHSPR010000007">
    <property type="protein sequence ID" value="MFC6016101.1"/>
    <property type="molecule type" value="Genomic_DNA"/>
</dbReference>
<dbReference type="RefSeq" id="WP_377419177.1">
    <property type="nucleotide sequence ID" value="NZ_JBHSPR010000007.1"/>
</dbReference>
<evidence type="ECO:0000313" key="3">
    <source>
        <dbReference type="Proteomes" id="UP001596203"/>
    </source>
</evidence>
<reference evidence="3" key="1">
    <citation type="journal article" date="2019" name="Int. J. Syst. Evol. Microbiol.">
        <title>The Global Catalogue of Microorganisms (GCM) 10K type strain sequencing project: providing services to taxonomists for standard genome sequencing and annotation.</title>
        <authorList>
            <consortium name="The Broad Institute Genomics Platform"/>
            <consortium name="The Broad Institute Genome Sequencing Center for Infectious Disease"/>
            <person name="Wu L."/>
            <person name="Ma J."/>
        </authorList>
    </citation>
    <scope>NUCLEOTIDE SEQUENCE [LARGE SCALE GENOMIC DNA]</scope>
    <source>
        <strain evidence="3">ZS-35-S2</strain>
    </source>
</reference>
<keyword evidence="3" id="KW-1185">Reference proteome</keyword>
<feature type="domain" description="DUF4394" evidence="1">
    <location>
        <begin position="48"/>
        <end position="280"/>
    </location>
</feature>
<comment type="caution">
    <text evidence="2">The sequence shown here is derived from an EMBL/GenBank/DDBJ whole genome shotgun (WGS) entry which is preliminary data.</text>
</comment>